<sequence length="207" mass="23144">MSAKDCGNHDHKRRKLYRRLFSAFLAFVIIVLLVILIIWLVLRPTKPRFVLQDASVYQFNLSGLNLLSTTVQISLVSRNPNDRIGVYYDRLVVYASYRNQQVTLGTVLPSTYQGHNEVIVWSPFLNGASVPVSPYLGLAIGQDQNVGYYILNIKVDGRVRWKVGTWISGHYHLNVNCPAYLRLDGHGGGGNGVMVKLQVPVGCSVDV</sequence>
<dbReference type="InterPro" id="IPR004864">
    <property type="entry name" value="LEA_2"/>
</dbReference>
<dbReference type="PANTHER" id="PTHR31415:SF7">
    <property type="entry name" value="OS08G0102700 PROTEIN"/>
    <property type="match status" value="1"/>
</dbReference>
<keyword evidence="4 5" id="KW-0472">Membrane</keyword>
<evidence type="ECO:0000313" key="8">
    <source>
        <dbReference type="Proteomes" id="UP000825729"/>
    </source>
</evidence>
<keyword evidence="3 5" id="KW-1133">Transmembrane helix</keyword>
<keyword evidence="8" id="KW-1185">Reference proteome</keyword>
<name>A0AAV7F5C2_ARIFI</name>
<evidence type="ECO:0000256" key="3">
    <source>
        <dbReference type="ARBA" id="ARBA00022989"/>
    </source>
</evidence>
<dbReference type="Proteomes" id="UP000825729">
    <property type="component" value="Unassembled WGS sequence"/>
</dbReference>
<proteinExistence type="predicted"/>
<evidence type="ECO:0000256" key="2">
    <source>
        <dbReference type="ARBA" id="ARBA00022692"/>
    </source>
</evidence>
<evidence type="ECO:0000256" key="1">
    <source>
        <dbReference type="ARBA" id="ARBA00004167"/>
    </source>
</evidence>
<dbReference type="Pfam" id="PF03168">
    <property type="entry name" value="LEA_2"/>
    <property type="match status" value="1"/>
</dbReference>
<evidence type="ECO:0000313" key="7">
    <source>
        <dbReference type="EMBL" id="KAG9455041.1"/>
    </source>
</evidence>
<evidence type="ECO:0000259" key="6">
    <source>
        <dbReference type="Pfam" id="PF03168"/>
    </source>
</evidence>
<dbReference type="PANTHER" id="PTHR31415">
    <property type="entry name" value="OS05G0367900 PROTEIN"/>
    <property type="match status" value="1"/>
</dbReference>
<gene>
    <name evidence="7" type="ORF">H6P81_007945</name>
</gene>
<dbReference type="InterPro" id="IPR044839">
    <property type="entry name" value="NDR1-like"/>
</dbReference>
<accession>A0AAV7F5C2</accession>
<reference evidence="7 8" key="1">
    <citation type="submission" date="2021-07" db="EMBL/GenBank/DDBJ databases">
        <title>The Aristolochia fimbriata genome: insights into angiosperm evolution, floral development and chemical biosynthesis.</title>
        <authorList>
            <person name="Jiao Y."/>
        </authorList>
    </citation>
    <scope>NUCLEOTIDE SEQUENCE [LARGE SCALE GENOMIC DNA]</scope>
    <source>
        <strain evidence="7">IBCAS-2021</strain>
        <tissue evidence="7">Leaf</tissue>
    </source>
</reference>
<comment type="subcellular location">
    <subcellularLocation>
        <location evidence="1">Membrane</location>
        <topology evidence="1">Single-pass membrane protein</topology>
    </subcellularLocation>
</comment>
<dbReference type="EMBL" id="JAINDJ010000003">
    <property type="protein sequence ID" value="KAG9455041.1"/>
    <property type="molecule type" value="Genomic_DNA"/>
</dbReference>
<comment type="caution">
    <text evidence="7">The sequence shown here is derived from an EMBL/GenBank/DDBJ whole genome shotgun (WGS) entry which is preliminary data.</text>
</comment>
<protein>
    <recommendedName>
        <fullName evidence="6">Late embryogenesis abundant protein LEA-2 subgroup domain-containing protein</fullName>
    </recommendedName>
</protein>
<feature type="transmembrane region" description="Helical" evidence="5">
    <location>
        <begin position="20"/>
        <end position="42"/>
    </location>
</feature>
<evidence type="ECO:0000256" key="5">
    <source>
        <dbReference type="SAM" id="Phobius"/>
    </source>
</evidence>
<feature type="domain" description="Late embryogenesis abundant protein LEA-2 subgroup" evidence="6">
    <location>
        <begin position="77"/>
        <end position="177"/>
    </location>
</feature>
<dbReference type="AlphaFoldDB" id="A0AAV7F5C2"/>
<organism evidence="7 8">
    <name type="scientific">Aristolochia fimbriata</name>
    <name type="common">White veined hardy Dutchman's pipe vine</name>
    <dbReference type="NCBI Taxonomy" id="158543"/>
    <lineage>
        <taxon>Eukaryota</taxon>
        <taxon>Viridiplantae</taxon>
        <taxon>Streptophyta</taxon>
        <taxon>Embryophyta</taxon>
        <taxon>Tracheophyta</taxon>
        <taxon>Spermatophyta</taxon>
        <taxon>Magnoliopsida</taxon>
        <taxon>Magnoliidae</taxon>
        <taxon>Piperales</taxon>
        <taxon>Aristolochiaceae</taxon>
        <taxon>Aristolochia</taxon>
    </lineage>
</organism>
<keyword evidence="2 5" id="KW-0812">Transmembrane</keyword>
<dbReference type="GO" id="GO:0009506">
    <property type="term" value="C:plasmodesma"/>
    <property type="evidence" value="ECO:0007669"/>
    <property type="project" value="TreeGrafter"/>
</dbReference>
<evidence type="ECO:0000256" key="4">
    <source>
        <dbReference type="ARBA" id="ARBA00023136"/>
    </source>
</evidence>
<dbReference type="GO" id="GO:0005886">
    <property type="term" value="C:plasma membrane"/>
    <property type="evidence" value="ECO:0007669"/>
    <property type="project" value="TreeGrafter"/>
</dbReference>
<dbReference type="GO" id="GO:0098542">
    <property type="term" value="P:defense response to other organism"/>
    <property type="evidence" value="ECO:0007669"/>
    <property type="project" value="InterPro"/>
</dbReference>